<keyword evidence="6" id="KW-1185">Reference proteome</keyword>
<dbReference type="PANTHER" id="PTHR43034:SF2">
    <property type="entry name" value="ION-TRANSLOCATING OXIDOREDUCTASE COMPLEX SUBUNIT C"/>
    <property type="match status" value="1"/>
</dbReference>
<dbReference type="Gene3D" id="3.30.70.20">
    <property type="match status" value="1"/>
</dbReference>
<dbReference type="InterPro" id="IPR026902">
    <property type="entry name" value="RnfC_N"/>
</dbReference>
<evidence type="ECO:0000256" key="2">
    <source>
        <dbReference type="ARBA" id="ARBA00023004"/>
    </source>
</evidence>
<dbReference type="RefSeq" id="WP_014956534.1">
    <property type="nucleotide sequence ID" value="NC_018645.1"/>
</dbReference>
<proteinExistence type="predicted"/>
<dbReference type="HOGENOM" id="CLU_010808_6_0_7"/>
<dbReference type="GO" id="GO:0009055">
    <property type="term" value="F:electron transfer activity"/>
    <property type="evidence" value="ECO:0007669"/>
    <property type="project" value="InterPro"/>
</dbReference>
<keyword evidence="3" id="KW-0411">Iron-sulfur</keyword>
<evidence type="ECO:0000256" key="1">
    <source>
        <dbReference type="ARBA" id="ARBA00022723"/>
    </source>
</evidence>
<gene>
    <name evidence="5" type="primary">rnfC</name>
    <name evidence="5" type="ordered locus">TOL2_C10220</name>
</gene>
<organism evidence="5 6">
    <name type="scientific">Desulfobacula toluolica (strain DSM 7467 / Tol2)</name>
    <dbReference type="NCBI Taxonomy" id="651182"/>
    <lineage>
        <taxon>Bacteria</taxon>
        <taxon>Pseudomonadati</taxon>
        <taxon>Thermodesulfobacteriota</taxon>
        <taxon>Desulfobacteria</taxon>
        <taxon>Desulfobacterales</taxon>
        <taxon>Desulfobacteraceae</taxon>
        <taxon>Desulfobacula</taxon>
    </lineage>
</organism>
<dbReference type="InterPro" id="IPR010208">
    <property type="entry name" value="Ion_transpt_RnfC/RsxC"/>
</dbReference>
<evidence type="ECO:0000259" key="4">
    <source>
        <dbReference type="PROSITE" id="PS51379"/>
    </source>
</evidence>
<dbReference type="Pfam" id="PF13237">
    <property type="entry name" value="Fer4_10"/>
    <property type="match status" value="1"/>
</dbReference>
<accession>K0NK53</accession>
<dbReference type="Proteomes" id="UP000007347">
    <property type="component" value="Chromosome"/>
</dbReference>
<dbReference type="PROSITE" id="PS00198">
    <property type="entry name" value="4FE4S_FER_1"/>
    <property type="match status" value="1"/>
</dbReference>
<evidence type="ECO:0000313" key="6">
    <source>
        <dbReference type="Proteomes" id="UP000007347"/>
    </source>
</evidence>
<dbReference type="InterPro" id="IPR017900">
    <property type="entry name" value="4Fe4S_Fe_S_CS"/>
</dbReference>
<sequence>MIKRSFFTLTQPRLNYDLVEPDPKEPELIPVPSNLILLLNEPINSTKEALIKKGNTVEKGEKLYLYTDSTEYTISPVSGTINTIDTYSDVFGNTSTYLVIKNDQTQTNQITYDLKDNIASADEYLRTLPGAPPLKLLANDDTRIDTIVITCGDTDLLSTTNQYVASKFLDELKQGAQILKDITNVTKLCVTVPENINIQGGFDAIQVLKTSTEYPSNLPAMILKDHLDLALPPGKTPEDIGVCFISAEAAVSLGKAYKTKSAGFEKILTIIGKQGIKYRVKATIGTPIRKIFDAFNLNVSEKDRIIIGGPMKGFSTFTPHHPVQPDMDTVIIQDKKTIPELSDNPCVNCGKCLRICPVNIPVNILVRYLEADQYEEAADKYDLESCIECGLCSYVCTARIPIFQYIRLGKHELFKLRADA</sequence>
<evidence type="ECO:0000256" key="3">
    <source>
        <dbReference type="ARBA" id="ARBA00023014"/>
    </source>
</evidence>
<dbReference type="OrthoDB" id="9767754at2"/>
<dbReference type="EMBL" id="FO203503">
    <property type="protein sequence ID" value="CCK79187.1"/>
    <property type="molecule type" value="Genomic_DNA"/>
</dbReference>
<dbReference type="STRING" id="651182.TOL2_C10220"/>
<evidence type="ECO:0000313" key="5">
    <source>
        <dbReference type="EMBL" id="CCK79187.1"/>
    </source>
</evidence>
<dbReference type="Pfam" id="PF13375">
    <property type="entry name" value="RnfC_N"/>
    <property type="match status" value="1"/>
</dbReference>
<dbReference type="PROSITE" id="PS51379">
    <property type="entry name" value="4FE4S_FER_2"/>
    <property type="match status" value="2"/>
</dbReference>
<dbReference type="PATRIC" id="fig|651182.5.peg.1231"/>
<feature type="domain" description="4Fe-4S ferredoxin-type" evidence="4">
    <location>
        <begin position="337"/>
        <end position="367"/>
    </location>
</feature>
<dbReference type="KEGG" id="dto:TOL2_C10220"/>
<dbReference type="InterPro" id="IPR017896">
    <property type="entry name" value="4Fe4S_Fe-S-bd"/>
</dbReference>
<dbReference type="SUPFAM" id="SSF46548">
    <property type="entry name" value="alpha-helical ferredoxin"/>
    <property type="match status" value="1"/>
</dbReference>
<protein>
    <submittedName>
        <fullName evidence="5">RnfC: precicted electron transport complex protein RnfC</fullName>
    </submittedName>
</protein>
<dbReference type="GO" id="GO:0051539">
    <property type="term" value="F:4 iron, 4 sulfur cluster binding"/>
    <property type="evidence" value="ECO:0007669"/>
    <property type="project" value="InterPro"/>
</dbReference>
<keyword evidence="2" id="KW-0408">Iron</keyword>
<name>K0NK53_DESTT</name>
<reference evidence="5 6" key="1">
    <citation type="journal article" date="2013" name="Environ. Microbiol.">
        <title>Complete genome, catabolic sub-proteomes and key-metabolites of Desulfobacula toluolica Tol2, a marine, aromatic compound-degrading, sulfate-reducing bacterium.</title>
        <authorList>
            <person name="Wohlbrand L."/>
            <person name="Jacob J.H."/>
            <person name="Kube M."/>
            <person name="Mussmann M."/>
            <person name="Jarling R."/>
            <person name="Beck A."/>
            <person name="Amann R."/>
            <person name="Wilkes H."/>
            <person name="Reinhardt R."/>
            <person name="Rabus R."/>
        </authorList>
    </citation>
    <scope>NUCLEOTIDE SEQUENCE [LARGE SCALE GENOMIC DNA]</scope>
    <source>
        <strain evidence="6">DSM 7467 / Tol2</strain>
    </source>
</reference>
<feature type="domain" description="4Fe-4S ferredoxin-type" evidence="4">
    <location>
        <begin position="377"/>
        <end position="406"/>
    </location>
</feature>
<dbReference type="GO" id="GO:0046872">
    <property type="term" value="F:metal ion binding"/>
    <property type="evidence" value="ECO:0007669"/>
    <property type="project" value="UniProtKB-KW"/>
</dbReference>
<keyword evidence="1" id="KW-0479">Metal-binding</keyword>
<dbReference type="AlphaFoldDB" id="K0NK53"/>
<dbReference type="PANTHER" id="PTHR43034">
    <property type="entry name" value="ION-TRANSLOCATING OXIDOREDUCTASE COMPLEX SUBUNIT C"/>
    <property type="match status" value="1"/>
</dbReference>
<dbReference type="GO" id="GO:0016020">
    <property type="term" value="C:membrane"/>
    <property type="evidence" value="ECO:0007669"/>
    <property type="project" value="InterPro"/>
</dbReference>